<dbReference type="AlphaFoldDB" id="A0A5N0URK5"/>
<reference evidence="3" key="1">
    <citation type="submission" date="2019-09" db="EMBL/GenBank/DDBJ databases">
        <authorList>
            <person name="Teo W.F.A."/>
            <person name="Duangmal K."/>
        </authorList>
    </citation>
    <scope>NUCLEOTIDE SEQUENCE [LARGE SCALE GENOMIC DNA]</scope>
    <source>
        <strain evidence="3">K81G1</strain>
    </source>
</reference>
<dbReference type="Gene3D" id="3.40.50.1820">
    <property type="entry name" value="alpha/beta hydrolase"/>
    <property type="match status" value="1"/>
</dbReference>
<dbReference type="PANTHER" id="PTHR48081:SF33">
    <property type="entry name" value="KYNURENINE FORMAMIDASE"/>
    <property type="match status" value="1"/>
</dbReference>
<dbReference type="GO" id="GO:0016787">
    <property type="term" value="F:hydrolase activity"/>
    <property type="evidence" value="ECO:0007669"/>
    <property type="project" value="UniProtKB-KW"/>
</dbReference>
<keyword evidence="1 3" id="KW-0378">Hydrolase</keyword>
<dbReference type="Pfam" id="PF12697">
    <property type="entry name" value="Abhydrolase_6"/>
    <property type="match status" value="1"/>
</dbReference>
<comment type="caution">
    <text evidence="3">The sequence shown here is derived from an EMBL/GenBank/DDBJ whole genome shotgun (WGS) entry which is preliminary data.</text>
</comment>
<name>A0A5N0URK5_9PSEU</name>
<evidence type="ECO:0000313" key="3">
    <source>
        <dbReference type="EMBL" id="KAA9154291.1"/>
    </source>
</evidence>
<gene>
    <name evidence="3" type="ORF">FPZ12_032310</name>
</gene>
<sequence>MNPDEELRYGPDPDHVADSWVPARPRRPRLVLVHGGFWSPEYDRKHTRPMAAALRDAGWPVLAPEYRRRPGNPDAATEDLLRVLDSTGPGVLLVGHSAGGHLALWLAANRAGLLGTVALAPVADLVGAEAEGLDGGAVATFLGGPASERPDLDPLPLKDPEAPCVLLHGTRDSHVPIAQSRAYVAAHPAARLVELPGMGHFELIDPYSLAWPRVVAELVALAP</sequence>
<organism evidence="3 4">
    <name type="scientific">Amycolatopsis acidicola</name>
    <dbReference type="NCBI Taxonomy" id="2596893"/>
    <lineage>
        <taxon>Bacteria</taxon>
        <taxon>Bacillati</taxon>
        <taxon>Actinomycetota</taxon>
        <taxon>Actinomycetes</taxon>
        <taxon>Pseudonocardiales</taxon>
        <taxon>Pseudonocardiaceae</taxon>
        <taxon>Amycolatopsis</taxon>
    </lineage>
</organism>
<dbReference type="EMBL" id="VMNW02000067">
    <property type="protein sequence ID" value="KAA9154291.1"/>
    <property type="molecule type" value="Genomic_DNA"/>
</dbReference>
<evidence type="ECO:0000256" key="1">
    <source>
        <dbReference type="ARBA" id="ARBA00022801"/>
    </source>
</evidence>
<feature type="domain" description="AB hydrolase-1" evidence="2">
    <location>
        <begin position="30"/>
        <end position="127"/>
    </location>
</feature>
<dbReference type="PANTHER" id="PTHR48081">
    <property type="entry name" value="AB HYDROLASE SUPERFAMILY PROTEIN C4A8.06C"/>
    <property type="match status" value="1"/>
</dbReference>
<protein>
    <submittedName>
        <fullName evidence="3">Alpha/beta hydrolase</fullName>
    </submittedName>
</protein>
<accession>A0A5N0URK5</accession>
<dbReference type="OrthoDB" id="255603at2"/>
<dbReference type="InterPro" id="IPR000073">
    <property type="entry name" value="AB_hydrolase_1"/>
</dbReference>
<evidence type="ECO:0000313" key="4">
    <source>
        <dbReference type="Proteomes" id="UP000319769"/>
    </source>
</evidence>
<evidence type="ECO:0000259" key="2">
    <source>
        <dbReference type="Pfam" id="PF12697"/>
    </source>
</evidence>
<dbReference type="RefSeq" id="WP_144752033.1">
    <property type="nucleotide sequence ID" value="NZ_VMNW02000067.1"/>
</dbReference>
<proteinExistence type="predicted"/>
<dbReference type="SUPFAM" id="SSF53474">
    <property type="entry name" value="alpha/beta-Hydrolases"/>
    <property type="match status" value="1"/>
</dbReference>
<dbReference type="InterPro" id="IPR050300">
    <property type="entry name" value="GDXG_lipolytic_enzyme"/>
</dbReference>
<dbReference type="InterPro" id="IPR029058">
    <property type="entry name" value="AB_hydrolase_fold"/>
</dbReference>
<keyword evidence="4" id="KW-1185">Reference proteome</keyword>
<dbReference type="Proteomes" id="UP000319769">
    <property type="component" value="Unassembled WGS sequence"/>
</dbReference>